<evidence type="ECO:0000313" key="4">
    <source>
        <dbReference type="EMBL" id="AXX99490.1"/>
    </source>
</evidence>
<dbReference type="Gene3D" id="2.150.10.10">
    <property type="entry name" value="Serralysin-like metalloprotease, C-terminal"/>
    <property type="match status" value="3"/>
</dbReference>
<evidence type="ECO:0000259" key="3">
    <source>
        <dbReference type="Pfam" id="PF06119"/>
    </source>
</evidence>
<evidence type="ECO:0000256" key="1">
    <source>
        <dbReference type="ARBA" id="ARBA00004613"/>
    </source>
</evidence>
<reference evidence="4 5" key="1">
    <citation type="submission" date="2018-09" db="EMBL/GenBank/DDBJ databases">
        <title>Profundibacter amoris BAR1 gen. nov., sp. nov., a new member of the Roseobacter clade isolated at Lokis Castle Vent Field on the Arctic Mid-Oceanic Ridge.</title>
        <authorList>
            <person name="Le Moine Bauer S."/>
            <person name="Sjoeberg A.G."/>
            <person name="L'Haridon S."/>
            <person name="Stokke R."/>
            <person name="Roalkvam I."/>
            <person name="Steen I.H."/>
            <person name="Dahle H."/>
        </authorList>
    </citation>
    <scope>NUCLEOTIDE SEQUENCE [LARGE SCALE GENOMIC DNA]</scope>
    <source>
        <strain evidence="4 5">BAR1</strain>
    </source>
</reference>
<dbReference type="KEGG" id="pamo:BAR1_17065"/>
<dbReference type="GO" id="GO:0005509">
    <property type="term" value="F:calcium ion binding"/>
    <property type="evidence" value="ECO:0007669"/>
    <property type="project" value="InterPro"/>
</dbReference>
<dbReference type="InterPro" id="IPR003886">
    <property type="entry name" value="NIDO_dom"/>
</dbReference>
<gene>
    <name evidence="4" type="ORF">BAR1_17065</name>
</gene>
<keyword evidence="5" id="KW-1185">Reference proteome</keyword>
<dbReference type="EMBL" id="CP032125">
    <property type="protein sequence ID" value="AXX99490.1"/>
    <property type="molecule type" value="Genomic_DNA"/>
</dbReference>
<dbReference type="InterPro" id="IPR011049">
    <property type="entry name" value="Serralysin-like_metalloprot_C"/>
</dbReference>
<dbReference type="GO" id="GO:0005576">
    <property type="term" value="C:extracellular region"/>
    <property type="evidence" value="ECO:0007669"/>
    <property type="project" value="UniProtKB-SubCell"/>
</dbReference>
<dbReference type="SUPFAM" id="SSF51120">
    <property type="entry name" value="beta-Roll"/>
    <property type="match status" value="2"/>
</dbReference>
<dbReference type="RefSeq" id="WP_118944141.1">
    <property type="nucleotide sequence ID" value="NZ_CP032125.1"/>
</dbReference>
<dbReference type="PANTHER" id="PTHR38340">
    <property type="entry name" value="S-LAYER PROTEIN"/>
    <property type="match status" value="1"/>
</dbReference>
<dbReference type="Proteomes" id="UP000261704">
    <property type="component" value="Chromosome"/>
</dbReference>
<name>A0A347UKW2_9RHOB</name>
<dbReference type="PANTHER" id="PTHR38340:SF1">
    <property type="entry name" value="S-LAYER PROTEIN"/>
    <property type="match status" value="1"/>
</dbReference>
<keyword evidence="2" id="KW-0964">Secreted</keyword>
<comment type="subcellular location">
    <subcellularLocation>
        <location evidence="1">Secreted</location>
    </subcellularLocation>
</comment>
<dbReference type="InterPro" id="IPR050557">
    <property type="entry name" value="RTX_toxin/Mannuronan_C5-epim"/>
</dbReference>
<dbReference type="PRINTS" id="PR00313">
    <property type="entry name" value="CABNDNGRPT"/>
</dbReference>
<accession>A0A347UKW2</accession>
<dbReference type="InterPro" id="IPR001343">
    <property type="entry name" value="Hemolysn_Ca-bd"/>
</dbReference>
<protein>
    <recommendedName>
        <fullName evidence="3">NIDO domain-containing protein</fullName>
    </recommendedName>
</protein>
<sequence length="465" mass="48862">MPVSGNGTVVTGLGGPKGYGEISLPRSDDGTLQVDVSNVFSSGFNYFGTHFSGAQFYVNTNGTVSFGTDLDQYPTDGNTALYDNVIALYWSDVDTRIDGEGTESGQVWVDLDPITGTVTITWEDVGSYRRDADLTNLYQLQLIDRGNGDFDIVIRYENIEWTTGSSLDDAGARAIITALRLPETLEIETDPATLDTTLGNTGVTGMWVYEIRNGGTGTYQPVTGMVLTGTPNGDVLEGAGNDDLLRGLDSNDILRGNDGNDWLYGGDGADTLNGGAGDDFIFGGETENDLRDVIYAGDGNDTIDAGYGNDLVYGGNGNDTINGGFGSDELIGQGGNDVINGAALSDLIFGGDGDDFINGGFGYDRLNGGAGADRFYHRGIADHGSDWIQDYSAAEGDVLVWGGAAASASDFQVNYADTAGAGAAGVSEAFIIYKPTGQIIWALVDGDAQSEIIIRINGSDYNLIA</sequence>
<dbReference type="Pfam" id="PF00353">
    <property type="entry name" value="HemolysinCabind"/>
    <property type="match status" value="3"/>
</dbReference>
<organism evidence="4 5">
    <name type="scientific">Profundibacter amoris</name>
    <dbReference type="NCBI Taxonomy" id="2171755"/>
    <lineage>
        <taxon>Bacteria</taxon>
        <taxon>Pseudomonadati</taxon>
        <taxon>Pseudomonadota</taxon>
        <taxon>Alphaproteobacteria</taxon>
        <taxon>Rhodobacterales</taxon>
        <taxon>Paracoccaceae</taxon>
        <taxon>Profundibacter</taxon>
    </lineage>
</organism>
<dbReference type="InterPro" id="IPR018511">
    <property type="entry name" value="Hemolysin-typ_Ca-bd_CS"/>
</dbReference>
<evidence type="ECO:0000256" key="2">
    <source>
        <dbReference type="ARBA" id="ARBA00022525"/>
    </source>
</evidence>
<dbReference type="OrthoDB" id="9342475at2"/>
<dbReference type="Pfam" id="PF06119">
    <property type="entry name" value="NIDO"/>
    <property type="match status" value="1"/>
</dbReference>
<feature type="domain" description="NIDO" evidence="3">
    <location>
        <begin position="55"/>
        <end position="213"/>
    </location>
</feature>
<dbReference type="AlphaFoldDB" id="A0A347UKW2"/>
<dbReference type="PROSITE" id="PS00330">
    <property type="entry name" value="HEMOLYSIN_CALCIUM"/>
    <property type="match status" value="4"/>
</dbReference>
<evidence type="ECO:0000313" key="5">
    <source>
        <dbReference type="Proteomes" id="UP000261704"/>
    </source>
</evidence>
<proteinExistence type="predicted"/>
<dbReference type="GO" id="GO:0007160">
    <property type="term" value="P:cell-matrix adhesion"/>
    <property type="evidence" value="ECO:0007669"/>
    <property type="project" value="InterPro"/>
</dbReference>